<comment type="subunit">
    <text evidence="6">Homotetramer.</text>
</comment>
<dbReference type="PROSITE" id="PS00163">
    <property type="entry name" value="FUMARATE_LYASES"/>
    <property type="match status" value="1"/>
</dbReference>
<dbReference type="InterPro" id="IPR008948">
    <property type="entry name" value="L-Aspartase-like"/>
</dbReference>
<dbReference type="HAMAP" id="MF_00743">
    <property type="entry name" value="FumaraseC"/>
    <property type="match status" value="1"/>
</dbReference>
<dbReference type="Proteomes" id="UP000554284">
    <property type="component" value="Unassembled WGS sequence"/>
</dbReference>
<dbReference type="InterPro" id="IPR022761">
    <property type="entry name" value="Fumarate_lyase_N"/>
</dbReference>
<comment type="caution">
    <text evidence="10">The sequence shown here is derived from an EMBL/GenBank/DDBJ whole genome shotgun (WGS) entry which is preliminary data.</text>
</comment>
<comment type="catalytic activity">
    <reaction evidence="6">
        <text>(S)-malate = fumarate + H2O</text>
        <dbReference type="Rhea" id="RHEA:12460"/>
        <dbReference type="ChEBI" id="CHEBI:15377"/>
        <dbReference type="ChEBI" id="CHEBI:15589"/>
        <dbReference type="ChEBI" id="CHEBI:29806"/>
        <dbReference type="EC" id="4.2.1.2"/>
    </reaction>
</comment>
<feature type="site" description="Important for catalytic activity" evidence="6">
    <location>
        <position position="327"/>
    </location>
</feature>
<feature type="binding site" evidence="6">
    <location>
        <position position="182"/>
    </location>
    <ligand>
        <name>substrate</name>
    </ligand>
</feature>
<evidence type="ECO:0000256" key="2">
    <source>
        <dbReference type="ARBA" id="ARBA00009084"/>
    </source>
</evidence>
<keyword evidence="5 6" id="KW-0456">Lyase</keyword>
<dbReference type="PANTHER" id="PTHR11444">
    <property type="entry name" value="ASPARTATEAMMONIA/ARGININOSUCCINATE/ADENYLOSUCCINATE LYASE"/>
    <property type="match status" value="1"/>
</dbReference>
<feature type="active site" description="Proton donor/acceptor" evidence="6">
    <location>
        <position position="183"/>
    </location>
</feature>
<dbReference type="Gene3D" id="1.10.40.30">
    <property type="entry name" value="Fumarase/aspartase (C-terminal domain)"/>
    <property type="match status" value="1"/>
</dbReference>
<dbReference type="InterPro" id="IPR005677">
    <property type="entry name" value="Fum_hydII"/>
</dbReference>
<dbReference type="GO" id="GO:0006106">
    <property type="term" value="P:fumarate metabolic process"/>
    <property type="evidence" value="ECO:0007669"/>
    <property type="project" value="InterPro"/>
</dbReference>
<dbReference type="NCBIfam" id="NF008909">
    <property type="entry name" value="PRK12273.1"/>
    <property type="match status" value="1"/>
</dbReference>
<dbReference type="EC" id="4.2.1.2" evidence="6"/>
<dbReference type="FunFam" id="1.20.200.10:FF:000001">
    <property type="entry name" value="Fumarate hydratase, mitochondrial"/>
    <property type="match status" value="1"/>
</dbReference>
<dbReference type="InterPro" id="IPR024083">
    <property type="entry name" value="Fumarase/histidase_N"/>
</dbReference>
<feature type="active site" evidence="6">
    <location>
        <position position="314"/>
    </location>
</feature>
<comment type="pathway">
    <text evidence="6">Carbohydrate metabolism; tricarboxylic acid cycle; (S)-malate from fumarate: step 1/1.</text>
</comment>
<dbReference type="InterPro" id="IPR000362">
    <property type="entry name" value="Fumarate_lyase_fam"/>
</dbReference>
<accession>A0A7X6RDW3</accession>
<organism evidence="10 11">
    <name type="scientific">Corynebacterium mucifaciens</name>
    <dbReference type="NCBI Taxonomy" id="57171"/>
    <lineage>
        <taxon>Bacteria</taxon>
        <taxon>Bacillati</taxon>
        <taxon>Actinomycetota</taxon>
        <taxon>Actinomycetes</taxon>
        <taxon>Mycobacteriales</taxon>
        <taxon>Corynebacteriaceae</taxon>
        <taxon>Corynebacterium</taxon>
    </lineage>
</organism>
<dbReference type="FunFam" id="1.10.40.30:FF:000002">
    <property type="entry name" value="Fumarate hydratase class II"/>
    <property type="match status" value="1"/>
</dbReference>
<feature type="domain" description="Fumarase C C-terminal" evidence="8">
    <location>
        <begin position="404"/>
        <end position="461"/>
    </location>
</feature>
<feature type="binding site" description="in site B" evidence="6">
    <location>
        <begin position="124"/>
        <end position="127"/>
    </location>
    <ligand>
        <name>substrate</name>
    </ligand>
</feature>
<feature type="binding site" evidence="6">
    <location>
        <begin position="134"/>
        <end position="136"/>
    </location>
    <ligand>
        <name>substrate</name>
    </ligand>
</feature>
<feature type="binding site" evidence="6">
    <location>
        <position position="315"/>
    </location>
    <ligand>
        <name>substrate</name>
    </ligand>
</feature>
<dbReference type="UniPathway" id="UPA00223">
    <property type="reaction ID" value="UER01007"/>
</dbReference>
<dbReference type="InterPro" id="IPR020557">
    <property type="entry name" value="Fumarate_lyase_CS"/>
</dbReference>
<feature type="binding site" evidence="6">
    <location>
        <begin position="320"/>
        <end position="322"/>
    </location>
    <ligand>
        <name>substrate</name>
    </ligand>
</feature>
<proteinExistence type="inferred from homology"/>
<dbReference type="RefSeq" id="WP_168683482.1">
    <property type="nucleotide sequence ID" value="NZ_JAAXPF010000001.1"/>
</dbReference>
<comment type="similarity">
    <text evidence="2 6">Belongs to the class-II fumarase/aspartase family. Fumarase subfamily.</text>
</comment>
<evidence type="ECO:0000256" key="6">
    <source>
        <dbReference type="HAMAP-Rule" id="MF_00743"/>
    </source>
</evidence>
<dbReference type="AlphaFoldDB" id="A0A7X6RDW3"/>
<evidence type="ECO:0000259" key="8">
    <source>
        <dbReference type="Pfam" id="PF10415"/>
    </source>
</evidence>
<dbReference type="GO" id="GO:0005737">
    <property type="term" value="C:cytoplasm"/>
    <property type="evidence" value="ECO:0007669"/>
    <property type="project" value="UniProtKB-SubCell"/>
</dbReference>
<dbReference type="SUPFAM" id="SSF48557">
    <property type="entry name" value="L-aspartase-like"/>
    <property type="match status" value="1"/>
</dbReference>
<dbReference type="PRINTS" id="PR00145">
    <property type="entry name" value="ARGSUCLYASE"/>
</dbReference>
<dbReference type="InterPro" id="IPR018951">
    <property type="entry name" value="Fumarase_C_C"/>
</dbReference>
<feature type="binding site" evidence="6">
    <location>
        <begin position="100"/>
        <end position="102"/>
    </location>
    <ligand>
        <name>substrate</name>
    </ligand>
</feature>
<comment type="catalytic activity">
    <reaction evidence="1">
        <text>L-aspartate = fumarate + NH4(+)</text>
        <dbReference type="Rhea" id="RHEA:16601"/>
        <dbReference type="ChEBI" id="CHEBI:28938"/>
        <dbReference type="ChEBI" id="CHEBI:29806"/>
        <dbReference type="ChEBI" id="CHEBI:29991"/>
        <dbReference type="EC" id="4.3.1.1"/>
    </reaction>
</comment>
<dbReference type="PRINTS" id="PR00149">
    <property type="entry name" value="FUMRATELYASE"/>
</dbReference>
<dbReference type="PANTHER" id="PTHR11444:SF22">
    <property type="entry name" value="FUMARATE HYDRATASE CLASS II"/>
    <property type="match status" value="1"/>
</dbReference>
<dbReference type="GO" id="GO:0006099">
    <property type="term" value="P:tricarboxylic acid cycle"/>
    <property type="evidence" value="ECO:0007669"/>
    <property type="project" value="UniProtKB-UniRule"/>
</dbReference>
<reference evidence="10 11" key="1">
    <citation type="submission" date="2020-04" db="EMBL/GenBank/DDBJ databases">
        <title>MicrobeNet Type strains.</title>
        <authorList>
            <person name="Nicholson A.C."/>
        </authorList>
    </citation>
    <scope>NUCLEOTIDE SEQUENCE [LARGE SCALE GENOMIC DNA]</scope>
    <source>
        <strain evidence="10 11">ATCC 700355</strain>
    </source>
</reference>
<name>A0A7X6RDW3_9CORY</name>
<evidence type="ECO:0000256" key="1">
    <source>
        <dbReference type="ARBA" id="ARBA00001494"/>
    </source>
</evidence>
<dbReference type="Gene3D" id="1.10.275.10">
    <property type="entry name" value="Fumarase/aspartase (N-terminal domain)"/>
    <property type="match status" value="1"/>
</dbReference>
<evidence type="ECO:0000313" key="9">
    <source>
        <dbReference type="EMBL" id="MET3943370.1"/>
    </source>
</evidence>
<protein>
    <recommendedName>
        <fullName evidence="6">Fumarate hydratase class II</fullName>
        <shortName evidence="6">Fumarase C</shortName>
        <ecNumber evidence="6">4.2.1.2</ecNumber>
    </recommendedName>
    <alternativeName>
        <fullName evidence="6">Aerobic fumarase</fullName>
    </alternativeName>
    <alternativeName>
        <fullName evidence="6">Iron-independent fumarase</fullName>
    </alternativeName>
</protein>
<evidence type="ECO:0000313" key="10">
    <source>
        <dbReference type="EMBL" id="NKY67935.1"/>
    </source>
</evidence>
<evidence type="ECO:0000313" key="12">
    <source>
        <dbReference type="Proteomes" id="UP001549139"/>
    </source>
</evidence>
<evidence type="ECO:0000313" key="11">
    <source>
        <dbReference type="Proteomes" id="UP000554284"/>
    </source>
</evidence>
<dbReference type="FunFam" id="1.10.275.10:FF:000001">
    <property type="entry name" value="Fumarate hydratase, mitochondrial"/>
    <property type="match status" value="1"/>
</dbReference>
<dbReference type="Proteomes" id="UP001549139">
    <property type="component" value="Unassembled WGS sequence"/>
</dbReference>
<comment type="function">
    <text evidence="6">Involved in the TCA cycle. Catalyzes the stereospecific interconversion of fumarate to L-malate.</text>
</comment>
<dbReference type="EMBL" id="JAAXPF010000001">
    <property type="protein sequence ID" value="NKY67935.1"/>
    <property type="molecule type" value="Genomic_DNA"/>
</dbReference>
<dbReference type="GO" id="GO:0004333">
    <property type="term" value="F:fumarate hydratase activity"/>
    <property type="evidence" value="ECO:0007669"/>
    <property type="project" value="UniProtKB-UniRule"/>
</dbReference>
<comment type="miscellaneous">
    <text evidence="6">There are 2 substrate-binding sites: the catalytic A site, and the non-catalytic B site that may play a role in the transfer of substrate or product between the active site and the solvent. Alternatively, the B site may bind allosteric effectors.</text>
</comment>
<comment type="subcellular location">
    <subcellularLocation>
        <location evidence="6">Cytoplasm</location>
    </subcellularLocation>
</comment>
<dbReference type="GO" id="GO:0008797">
    <property type="term" value="F:aspartate ammonia-lyase activity"/>
    <property type="evidence" value="ECO:0007669"/>
    <property type="project" value="UniProtKB-EC"/>
</dbReference>
<evidence type="ECO:0000259" key="7">
    <source>
        <dbReference type="Pfam" id="PF00206"/>
    </source>
</evidence>
<dbReference type="Pfam" id="PF10415">
    <property type="entry name" value="FumaraseC_C"/>
    <property type="match status" value="1"/>
</dbReference>
<sequence>MADQEYRIEHDTMGEVKVPVDALWRAQTQRAVENFPISGRGLEAQQIRALGLLKAACAQVNKDLGNLDAEKADAIIAAAKEIADGKHDDQFPIDVFQTGSGTSSNMNTNEVIASIAKANGVEVHPNDHVNMGQSSNDTFPTATHVAATEAAANDLIPALKVLQDSLATKARQWHEVVKSGRTHLMDATPVTLGQEFSGYARQIELGIERVEGTLNRLGELAIGGTAVGTGINTPAEFGGKVTEELKKLTGVEQLSEAKNHFEAQANRDGLVEFSGAMRSVAVSLYKIANDIRLMGSGPLAGFAEIHLPDLQPGSSIMPGKVNPVLCETATQVSAQVIGNDAAVAFGGTQGQFELNVFIPMMARNVLESSRLLANTARQFATKLVDGIEPDEERMRTLAESSPSIVTPLNSAIGYENAAKIAKHAVKEGITIRQATIDLGFVDGEKLTEEELDKRLDVLSMANTDRN</sequence>
<gene>
    <name evidence="6" type="primary">fumC</name>
    <name evidence="10" type="ORF">HF989_00840</name>
    <name evidence="9" type="ORF">JOF50_000169</name>
</gene>
<keyword evidence="3 6" id="KW-0963">Cytoplasm</keyword>
<dbReference type="Gene3D" id="1.20.200.10">
    <property type="entry name" value="Fumarase/aspartase (Central domain)"/>
    <property type="match status" value="1"/>
</dbReference>
<keyword evidence="12" id="KW-1185">Reference proteome</keyword>
<evidence type="ECO:0000256" key="5">
    <source>
        <dbReference type="ARBA" id="ARBA00023239"/>
    </source>
</evidence>
<dbReference type="EMBL" id="JBEPNZ010000001">
    <property type="protein sequence ID" value="MET3943370.1"/>
    <property type="molecule type" value="Genomic_DNA"/>
</dbReference>
<feature type="domain" description="Fumarate lyase N-terminal" evidence="7">
    <location>
        <begin position="14"/>
        <end position="338"/>
    </location>
</feature>
<keyword evidence="4 6" id="KW-0816">Tricarboxylic acid cycle</keyword>
<evidence type="ECO:0000256" key="3">
    <source>
        <dbReference type="ARBA" id="ARBA00022490"/>
    </source>
</evidence>
<evidence type="ECO:0000256" key="4">
    <source>
        <dbReference type="ARBA" id="ARBA00022532"/>
    </source>
</evidence>
<reference evidence="9 12" key="2">
    <citation type="submission" date="2024-06" db="EMBL/GenBank/DDBJ databases">
        <title>Sequencing the genomes of 1000 actinobacteria strains.</title>
        <authorList>
            <person name="Klenk H.-P."/>
        </authorList>
    </citation>
    <scope>NUCLEOTIDE SEQUENCE [LARGE SCALE GENOMIC DNA]</scope>
    <source>
        <strain evidence="9 12">DSM 44265</strain>
    </source>
</reference>
<dbReference type="Pfam" id="PF00206">
    <property type="entry name" value="Lyase_1"/>
    <property type="match status" value="1"/>
</dbReference>
<dbReference type="CDD" id="cd01362">
    <property type="entry name" value="Fumarase_classII"/>
    <property type="match status" value="1"/>
</dbReference>